<comment type="caution">
    <text evidence="1">The sequence shown here is derived from an EMBL/GenBank/DDBJ whole genome shotgun (WGS) entry which is preliminary data.</text>
</comment>
<dbReference type="OrthoDB" id="5852830at2759"/>
<dbReference type="EMBL" id="JOJR01000225">
    <property type="protein sequence ID" value="RCN41696.1"/>
    <property type="molecule type" value="Genomic_DNA"/>
</dbReference>
<evidence type="ECO:0000313" key="2">
    <source>
        <dbReference type="Proteomes" id="UP000252519"/>
    </source>
</evidence>
<reference evidence="1 2" key="1">
    <citation type="submission" date="2014-10" db="EMBL/GenBank/DDBJ databases">
        <title>Draft genome of the hookworm Ancylostoma caninum.</title>
        <authorList>
            <person name="Mitreva M."/>
        </authorList>
    </citation>
    <scope>NUCLEOTIDE SEQUENCE [LARGE SCALE GENOMIC DNA]</scope>
    <source>
        <strain evidence="1 2">Baltimore</strain>
    </source>
</reference>
<keyword evidence="2" id="KW-1185">Reference proteome</keyword>
<organism evidence="1 2">
    <name type="scientific">Ancylostoma caninum</name>
    <name type="common">Dog hookworm</name>
    <dbReference type="NCBI Taxonomy" id="29170"/>
    <lineage>
        <taxon>Eukaryota</taxon>
        <taxon>Metazoa</taxon>
        <taxon>Ecdysozoa</taxon>
        <taxon>Nematoda</taxon>
        <taxon>Chromadorea</taxon>
        <taxon>Rhabditida</taxon>
        <taxon>Rhabditina</taxon>
        <taxon>Rhabditomorpha</taxon>
        <taxon>Strongyloidea</taxon>
        <taxon>Ancylostomatidae</taxon>
        <taxon>Ancylostomatinae</taxon>
        <taxon>Ancylostoma</taxon>
    </lineage>
</organism>
<gene>
    <name evidence="1" type="ORF">ANCCAN_12366</name>
</gene>
<accession>A0A368GBB4</accession>
<evidence type="ECO:0000313" key="1">
    <source>
        <dbReference type="EMBL" id="RCN41696.1"/>
    </source>
</evidence>
<dbReference type="AlphaFoldDB" id="A0A368GBB4"/>
<name>A0A368GBB4_ANCCA</name>
<dbReference type="Proteomes" id="UP000252519">
    <property type="component" value="Unassembled WGS sequence"/>
</dbReference>
<protein>
    <submittedName>
        <fullName evidence="1">Uncharacterized protein</fullName>
    </submittedName>
</protein>
<sequence>MEEGQLYTIHGLYRGGFEVLLLFAVTWHKSEENYLTMFGKMKEAVQAAVGQTVAKYRARAKDCRRF</sequence>
<proteinExistence type="predicted"/>